<evidence type="ECO:0000313" key="3">
    <source>
        <dbReference type="Proteomes" id="UP000632659"/>
    </source>
</evidence>
<evidence type="ECO:0000313" key="2">
    <source>
        <dbReference type="EMBL" id="MBC8610148.1"/>
    </source>
</evidence>
<keyword evidence="1" id="KW-0812">Transmembrane</keyword>
<feature type="transmembrane region" description="Helical" evidence="1">
    <location>
        <begin position="7"/>
        <end position="29"/>
    </location>
</feature>
<evidence type="ECO:0000256" key="1">
    <source>
        <dbReference type="SAM" id="Phobius"/>
    </source>
</evidence>
<dbReference type="Proteomes" id="UP000632659">
    <property type="component" value="Unassembled WGS sequence"/>
</dbReference>
<comment type="caution">
    <text evidence="2">The sequence shown here is derived from an EMBL/GenBank/DDBJ whole genome shotgun (WGS) entry which is preliminary data.</text>
</comment>
<dbReference type="RefSeq" id="WP_158662587.1">
    <property type="nucleotide sequence ID" value="NZ_FYDD01000003.1"/>
</dbReference>
<accession>A0A8J6PB71</accession>
<name>A0A8J6PB71_9FIRM</name>
<proteinExistence type="predicted"/>
<keyword evidence="1" id="KW-0472">Membrane</keyword>
<dbReference type="OrthoDB" id="9933681at2"/>
<gene>
    <name evidence="2" type="ORF">H8702_03285</name>
</gene>
<organism evidence="2 3">
    <name type="scientific">Massiliimalia timonensis</name>
    <dbReference type="NCBI Taxonomy" id="1987501"/>
    <lineage>
        <taxon>Bacteria</taxon>
        <taxon>Bacillati</taxon>
        <taxon>Bacillota</taxon>
        <taxon>Clostridia</taxon>
        <taxon>Eubacteriales</taxon>
        <taxon>Oscillospiraceae</taxon>
        <taxon>Massiliimalia</taxon>
    </lineage>
</organism>
<keyword evidence="3" id="KW-1185">Reference proteome</keyword>
<protein>
    <submittedName>
        <fullName evidence="2">Uncharacterized protein</fullName>
    </submittedName>
</protein>
<keyword evidence="1" id="KW-1133">Transmembrane helix</keyword>
<reference evidence="2" key="1">
    <citation type="submission" date="2020-08" db="EMBL/GenBank/DDBJ databases">
        <title>Genome public.</title>
        <authorList>
            <person name="Liu C."/>
            <person name="Sun Q."/>
        </authorList>
    </citation>
    <scope>NUCLEOTIDE SEQUENCE</scope>
    <source>
        <strain evidence="2">NSJ-15</strain>
    </source>
</reference>
<sequence>MKTFLKVMGSLLAVAVVLKGILMLIDYFYETYAVRYIESEIPVED</sequence>
<dbReference type="EMBL" id="JACRTL010000001">
    <property type="protein sequence ID" value="MBC8610148.1"/>
    <property type="molecule type" value="Genomic_DNA"/>
</dbReference>
<dbReference type="AlphaFoldDB" id="A0A8J6PB71"/>